<dbReference type="RefSeq" id="WP_011937089.1">
    <property type="nucleotide sequence ID" value="NC_009483.1"/>
</dbReference>
<dbReference type="Gene3D" id="1.10.3110.10">
    <property type="entry name" value="protoporphyrinogen ix oxidase, domain 3"/>
    <property type="match status" value="1"/>
</dbReference>
<dbReference type="KEGG" id="gur:Gura_0144"/>
<evidence type="ECO:0000313" key="9">
    <source>
        <dbReference type="Proteomes" id="UP000006695"/>
    </source>
</evidence>
<comment type="similarity">
    <text evidence="6">Belongs to the protoporphyrinogen/coproporphyrinogen oxidase family. Coproporphyrinogen III oxidase subfamily.</text>
</comment>
<keyword evidence="5 6" id="KW-0350">Heme biosynthesis</keyword>
<evidence type="ECO:0000256" key="1">
    <source>
        <dbReference type="ARBA" id="ARBA00001974"/>
    </source>
</evidence>
<keyword evidence="6" id="KW-0963">Cytoplasm</keyword>
<dbReference type="Gene3D" id="3.50.50.60">
    <property type="entry name" value="FAD/NAD(P)-binding domain"/>
    <property type="match status" value="1"/>
</dbReference>
<evidence type="ECO:0000256" key="5">
    <source>
        <dbReference type="ARBA" id="ARBA00023133"/>
    </source>
</evidence>
<dbReference type="PANTHER" id="PTHR42923">
    <property type="entry name" value="PROTOPORPHYRINOGEN OXIDASE"/>
    <property type="match status" value="1"/>
</dbReference>
<keyword evidence="2 6" id="KW-0285">Flavoprotein</keyword>
<proteinExistence type="inferred from homology"/>
<evidence type="ECO:0000259" key="7">
    <source>
        <dbReference type="Pfam" id="PF01593"/>
    </source>
</evidence>
<dbReference type="GO" id="GO:0006783">
    <property type="term" value="P:heme biosynthetic process"/>
    <property type="evidence" value="ECO:0007669"/>
    <property type="project" value="UniProtKB-UniRule"/>
</dbReference>
<organism evidence="8 9">
    <name type="scientific">Geotalea uraniireducens (strain Rf4)</name>
    <name type="common">Geobacter uraniireducens</name>
    <dbReference type="NCBI Taxonomy" id="351605"/>
    <lineage>
        <taxon>Bacteria</taxon>
        <taxon>Pseudomonadati</taxon>
        <taxon>Thermodesulfobacteriota</taxon>
        <taxon>Desulfuromonadia</taxon>
        <taxon>Geobacterales</taxon>
        <taxon>Geobacteraceae</taxon>
        <taxon>Geotalea</taxon>
    </lineage>
</organism>
<dbReference type="InterPro" id="IPR050464">
    <property type="entry name" value="Zeta_carotene_desat/Oxidored"/>
</dbReference>
<dbReference type="EMBL" id="CP000698">
    <property type="protein sequence ID" value="ABQ24360.1"/>
    <property type="molecule type" value="Genomic_DNA"/>
</dbReference>
<dbReference type="SUPFAM" id="SSF51905">
    <property type="entry name" value="FAD/NAD(P)-binding domain"/>
    <property type="match status" value="1"/>
</dbReference>
<comment type="catalytic activity">
    <reaction evidence="6">
        <text>coproporphyrinogen III + 3 O2 = coproporphyrin III + 3 H2O2</text>
        <dbReference type="Rhea" id="RHEA:43436"/>
        <dbReference type="ChEBI" id="CHEBI:15379"/>
        <dbReference type="ChEBI" id="CHEBI:16240"/>
        <dbReference type="ChEBI" id="CHEBI:57309"/>
        <dbReference type="ChEBI" id="CHEBI:131725"/>
        <dbReference type="EC" id="1.3.3.15"/>
    </reaction>
</comment>
<keyword evidence="3 6" id="KW-0274">FAD</keyword>
<evidence type="ECO:0000313" key="8">
    <source>
        <dbReference type="EMBL" id="ABQ24360.1"/>
    </source>
</evidence>
<dbReference type="STRING" id="351605.Gura_0144"/>
<evidence type="ECO:0000256" key="3">
    <source>
        <dbReference type="ARBA" id="ARBA00022827"/>
    </source>
</evidence>
<dbReference type="HOGENOM" id="CLU_009629_3_0_7"/>
<comment type="pathway">
    <text evidence="6">Porphyrin-containing compound metabolism; protoheme biosynthesis.</text>
</comment>
<dbReference type="AlphaFoldDB" id="A5GDI1"/>
<dbReference type="InterPro" id="IPR036188">
    <property type="entry name" value="FAD/NAD-bd_sf"/>
</dbReference>
<sequence length="471" mass="51212">MKKAIVVGGGISGLASAYLLREKAKNSGMELEITIVEKEDRTGGKIRSIKEDGYLCEWGPNGFLDSKPQTLDLCRELKVDSQLLRSNDNARKRFIYSGGVLNRLPENGPSFLKSRLISWPGKLRLALEPTPFIAKAPEGVDETLAAFGRRRLGDEALRKLIAPMVSGIFAGDPETMSLVSCFPRIAELEREYGGLVKAMVKLAKKKKQEIAEGKQVASAAGPGGVLTSFRDGIQTLTDILNERLGKDMLVIGAEVTGVSRGNSTPYRVQTGGRELDADIVVLATPAYATAQALEGIDGGMSATLNQIPYATMTVVCFGYEQEKVAHDLNGFGYLIPKAEGMNILGTLWDSSIFENRAPEGKVLLRSMMGGACFPEYIRLSDAEVVQKVRDNLKTIMGIKEAPEFVRIFRHEKAIPQYTVGHGRRLAALEEQAKSHPGLFLSGNSYRGIGLNDCVAAANRTADEVVAFLQSR</sequence>
<evidence type="ECO:0000256" key="6">
    <source>
        <dbReference type="RuleBase" id="RU364052"/>
    </source>
</evidence>
<reference evidence="8 9" key="1">
    <citation type="submission" date="2007-05" db="EMBL/GenBank/DDBJ databases">
        <title>Complete sequence of Geobacter uraniireducens Rf4.</title>
        <authorList>
            <consortium name="US DOE Joint Genome Institute"/>
            <person name="Copeland A."/>
            <person name="Lucas S."/>
            <person name="Lapidus A."/>
            <person name="Barry K."/>
            <person name="Detter J.C."/>
            <person name="Glavina del Rio T."/>
            <person name="Hammon N."/>
            <person name="Israni S."/>
            <person name="Dalin E."/>
            <person name="Tice H."/>
            <person name="Pitluck S."/>
            <person name="Chertkov O."/>
            <person name="Brettin T."/>
            <person name="Bruce D."/>
            <person name="Han C."/>
            <person name="Schmutz J."/>
            <person name="Larimer F."/>
            <person name="Land M."/>
            <person name="Hauser L."/>
            <person name="Kyrpides N."/>
            <person name="Mikhailova N."/>
            <person name="Shelobolina E."/>
            <person name="Aklujkar M."/>
            <person name="Lovley D."/>
            <person name="Richardson P."/>
        </authorList>
    </citation>
    <scope>NUCLEOTIDE SEQUENCE [LARGE SCALE GENOMIC DNA]</scope>
    <source>
        <strain evidence="8 9">Rf4</strain>
    </source>
</reference>
<comment type="cofactor">
    <cofactor evidence="1 6">
        <name>FAD</name>
        <dbReference type="ChEBI" id="CHEBI:57692"/>
    </cofactor>
</comment>
<dbReference type="NCBIfam" id="TIGR00562">
    <property type="entry name" value="proto_IX_ox"/>
    <property type="match status" value="1"/>
</dbReference>
<evidence type="ECO:0000256" key="2">
    <source>
        <dbReference type="ARBA" id="ARBA00022630"/>
    </source>
</evidence>
<accession>A5GDI1</accession>
<dbReference type="PANTHER" id="PTHR42923:SF3">
    <property type="entry name" value="PROTOPORPHYRINOGEN OXIDASE"/>
    <property type="match status" value="1"/>
</dbReference>
<dbReference type="OrthoDB" id="20837at2"/>
<name>A5GDI1_GEOUR</name>
<protein>
    <recommendedName>
        <fullName evidence="6">Coproporphyrinogen III oxidase</fullName>
        <ecNumber evidence="6">1.3.3.15</ecNumber>
    </recommendedName>
</protein>
<dbReference type="Gene3D" id="3.90.660.20">
    <property type="entry name" value="Protoporphyrinogen oxidase, mitochondrial, domain 2"/>
    <property type="match status" value="1"/>
</dbReference>
<dbReference type="InterPro" id="IPR004572">
    <property type="entry name" value="Protoporphyrinogen_oxidase"/>
</dbReference>
<keyword evidence="4 6" id="KW-0560">Oxidoreductase</keyword>
<feature type="domain" description="Amine oxidase" evidence="7">
    <location>
        <begin position="11"/>
        <end position="464"/>
    </location>
</feature>
<dbReference type="SUPFAM" id="SSF54373">
    <property type="entry name" value="FAD-linked reductases, C-terminal domain"/>
    <property type="match status" value="1"/>
</dbReference>
<evidence type="ECO:0000256" key="4">
    <source>
        <dbReference type="ARBA" id="ARBA00023002"/>
    </source>
</evidence>
<dbReference type="Pfam" id="PF01593">
    <property type="entry name" value="Amino_oxidase"/>
    <property type="match status" value="1"/>
</dbReference>
<dbReference type="GO" id="GO:0004729">
    <property type="term" value="F:oxygen-dependent protoporphyrinogen oxidase activity"/>
    <property type="evidence" value="ECO:0007669"/>
    <property type="project" value="UniProtKB-UniRule"/>
</dbReference>
<comment type="function">
    <text evidence="6">Involved in coproporphyrin-dependent heme b biosynthesis. Catalyzes the oxidation of coproporphyrinogen III to coproporphyrin III.</text>
</comment>
<gene>
    <name evidence="8" type="ordered locus">Gura_0144</name>
</gene>
<dbReference type="InterPro" id="IPR002937">
    <property type="entry name" value="Amino_oxidase"/>
</dbReference>
<dbReference type="Proteomes" id="UP000006695">
    <property type="component" value="Chromosome"/>
</dbReference>
<comment type="subcellular location">
    <subcellularLocation>
        <location evidence="6">Cytoplasm</location>
    </subcellularLocation>
</comment>
<keyword evidence="9" id="KW-1185">Reference proteome</keyword>
<dbReference type="EC" id="1.3.3.15" evidence="6"/>
<dbReference type="GO" id="GO:0005737">
    <property type="term" value="C:cytoplasm"/>
    <property type="evidence" value="ECO:0007669"/>
    <property type="project" value="UniProtKB-SubCell"/>
</dbReference>